<keyword evidence="9" id="KW-0862">Zinc</keyword>
<keyword evidence="11" id="KW-0464">Manganese</keyword>
<evidence type="ECO:0000256" key="1">
    <source>
        <dbReference type="ARBA" id="ARBA00001936"/>
    </source>
</evidence>
<feature type="compositionally biased region" description="Basic residues" evidence="13">
    <location>
        <begin position="661"/>
        <end position="673"/>
    </location>
</feature>
<dbReference type="Proteomes" id="UP001141434">
    <property type="component" value="Unassembled WGS sequence"/>
</dbReference>
<evidence type="ECO:0000256" key="11">
    <source>
        <dbReference type="ARBA" id="ARBA00023211"/>
    </source>
</evidence>
<keyword evidence="8" id="KW-0378">Hydrolase</keyword>
<proteinExistence type="inferred from homology"/>
<evidence type="ECO:0000256" key="12">
    <source>
        <dbReference type="ARBA" id="ARBA00023242"/>
    </source>
</evidence>
<feature type="region of interest" description="Disordered" evidence="13">
    <location>
        <begin position="378"/>
        <end position="452"/>
    </location>
</feature>
<dbReference type="GeneID" id="81394235"/>
<dbReference type="GO" id="GO:0005634">
    <property type="term" value="C:nucleus"/>
    <property type="evidence" value="ECO:0007669"/>
    <property type="project" value="UniProtKB-SubCell"/>
</dbReference>
<comment type="subcellular location">
    <subcellularLocation>
        <location evidence="4">Nucleus</location>
    </subcellularLocation>
</comment>
<keyword evidence="12" id="KW-0539">Nucleus</keyword>
<accession>A0A9W9FL84</accession>
<dbReference type="InterPro" id="IPR041816">
    <property type="entry name" value="Dbr1_N"/>
</dbReference>
<comment type="cofactor">
    <cofactor evidence="2">
        <name>Zn(2+)</name>
        <dbReference type="ChEBI" id="CHEBI:29105"/>
    </cofactor>
</comment>
<evidence type="ECO:0000256" key="5">
    <source>
        <dbReference type="ARBA" id="ARBA00006045"/>
    </source>
</evidence>
<feature type="compositionally biased region" description="Basic and acidic residues" evidence="13">
    <location>
        <begin position="378"/>
        <end position="395"/>
    </location>
</feature>
<feature type="compositionally biased region" description="Low complexity" evidence="13">
    <location>
        <begin position="408"/>
        <end position="417"/>
    </location>
</feature>
<dbReference type="OrthoDB" id="407609at2759"/>
<keyword evidence="6" id="KW-0507">mRNA processing</keyword>
<feature type="compositionally biased region" description="Low complexity" evidence="13">
    <location>
        <begin position="284"/>
        <end position="303"/>
    </location>
</feature>
<dbReference type="GO" id="GO:0046872">
    <property type="term" value="F:metal ion binding"/>
    <property type="evidence" value="ECO:0007669"/>
    <property type="project" value="UniProtKB-KW"/>
</dbReference>
<comment type="similarity">
    <text evidence="5">Belongs to the lariat debranching enzyme family.</text>
</comment>
<feature type="region of interest" description="Disordered" evidence="13">
    <location>
        <begin position="274"/>
        <end position="303"/>
    </location>
</feature>
<dbReference type="Pfam" id="PF05011">
    <property type="entry name" value="DBR1"/>
    <property type="match status" value="1"/>
</dbReference>
<dbReference type="RefSeq" id="XP_056513094.1">
    <property type="nucleotide sequence ID" value="XM_056655067.1"/>
</dbReference>
<keyword evidence="16" id="KW-1185">Reference proteome</keyword>
<evidence type="ECO:0000256" key="6">
    <source>
        <dbReference type="ARBA" id="ARBA00022664"/>
    </source>
</evidence>
<evidence type="ECO:0000313" key="16">
    <source>
        <dbReference type="Proteomes" id="UP001141434"/>
    </source>
</evidence>
<feature type="compositionally biased region" description="Low complexity" evidence="13">
    <location>
        <begin position="426"/>
        <end position="447"/>
    </location>
</feature>
<evidence type="ECO:0000256" key="13">
    <source>
        <dbReference type="SAM" id="MobiDB-lite"/>
    </source>
</evidence>
<dbReference type="InterPro" id="IPR007708">
    <property type="entry name" value="DBR1_C"/>
</dbReference>
<dbReference type="AlphaFoldDB" id="A0A9W9FL84"/>
<evidence type="ECO:0000259" key="14">
    <source>
        <dbReference type="SMART" id="SM01124"/>
    </source>
</evidence>
<dbReference type="SUPFAM" id="SSF56300">
    <property type="entry name" value="Metallo-dependent phosphatases"/>
    <property type="match status" value="1"/>
</dbReference>
<evidence type="ECO:0000256" key="2">
    <source>
        <dbReference type="ARBA" id="ARBA00001947"/>
    </source>
</evidence>
<reference evidence="15" key="1">
    <citation type="submission" date="2022-11" db="EMBL/GenBank/DDBJ databases">
        <authorList>
            <person name="Petersen C."/>
        </authorList>
    </citation>
    <scope>NUCLEOTIDE SEQUENCE</scope>
    <source>
        <strain evidence="15">IBT 34128</strain>
    </source>
</reference>
<dbReference type="Pfam" id="PF00149">
    <property type="entry name" value="Metallophos"/>
    <property type="match status" value="1"/>
</dbReference>
<comment type="caution">
    <text evidence="15">The sequence shown here is derived from an EMBL/GenBank/DDBJ whole genome shotgun (WGS) entry which is preliminary data.</text>
</comment>
<feature type="domain" description="Lariat debranching enzyme C-terminal" evidence="14">
    <location>
        <begin position="486"/>
        <end position="634"/>
    </location>
</feature>
<dbReference type="SMART" id="SM01124">
    <property type="entry name" value="DBR1"/>
    <property type="match status" value="1"/>
</dbReference>
<feature type="region of interest" description="Disordered" evidence="13">
    <location>
        <begin position="640"/>
        <end position="683"/>
    </location>
</feature>
<evidence type="ECO:0000256" key="7">
    <source>
        <dbReference type="ARBA" id="ARBA00022723"/>
    </source>
</evidence>
<comment type="cofactor">
    <cofactor evidence="1">
        <name>Mn(2+)</name>
        <dbReference type="ChEBI" id="CHEBI:29035"/>
    </cofactor>
</comment>
<dbReference type="InterPro" id="IPR004843">
    <property type="entry name" value="Calcineurin-like_PHP"/>
</dbReference>
<protein>
    <submittedName>
        <fullName evidence="15">RNA lariat debranching enzyme</fullName>
    </submittedName>
</protein>
<evidence type="ECO:0000313" key="15">
    <source>
        <dbReference type="EMBL" id="KAJ5102263.1"/>
    </source>
</evidence>
<name>A0A9W9FL84_9EURO</name>
<evidence type="ECO:0000256" key="9">
    <source>
        <dbReference type="ARBA" id="ARBA00022833"/>
    </source>
</evidence>
<dbReference type="GO" id="GO:0008419">
    <property type="term" value="F:RNA lariat debranching enzyme activity"/>
    <property type="evidence" value="ECO:0007669"/>
    <property type="project" value="TreeGrafter"/>
</dbReference>
<keyword evidence="10" id="KW-0408">Iron</keyword>
<evidence type="ECO:0000256" key="4">
    <source>
        <dbReference type="ARBA" id="ARBA00004123"/>
    </source>
</evidence>
<dbReference type="InterPro" id="IPR029052">
    <property type="entry name" value="Metallo-depent_PP-like"/>
</dbReference>
<organism evidence="15 16">
    <name type="scientific">Penicillium alfredii</name>
    <dbReference type="NCBI Taxonomy" id="1506179"/>
    <lineage>
        <taxon>Eukaryota</taxon>
        <taxon>Fungi</taxon>
        <taxon>Dikarya</taxon>
        <taxon>Ascomycota</taxon>
        <taxon>Pezizomycotina</taxon>
        <taxon>Eurotiomycetes</taxon>
        <taxon>Eurotiomycetidae</taxon>
        <taxon>Eurotiales</taxon>
        <taxon>Aspergillaceae</taxon>
        <taxon>Penicillium</taxon>
    </lineage>
</organism>
<sequence>MEKTLRVVVEGCGHGTLNEIYDRAKVESVRRGWDDIDLVIIGGDFQALRNVDDAACVSVPRKYRQMGDFHEYYSGQRIAPYLTIFIGGNHEASNHLFELYYGGWVAHNIYYMGAANVIRVGPLRICGMSGIWKAYDYRKPHFERLPYNNEDISSAYHVREMDVRKLLQIRTQVDIGLSHDWPRGVEFFGDFEDLFRRKRGFREDSSKGKLGSIAARDVLERLRPAFWFSAHLHVKFAAAMPFDGRALIKNEADTACKSSGEPAAWAVVVSDKSANNNATDEKSTPAGPGAPVSAAAPTPAPTNVPVSQRIALATGDLNSRLEAWNNFTSVAQQSEREQAAAFLAQAQKLRENPPSPVPYTHNVTWTKVRLGENGERQVVGREHVVHTNKKQKMEDGSAQNSDEIALDSSSGSSHGSPSPGPTPAKSAETTMMSTDAAETAADAAAETKTNPTATVHEAVASELRNKLPASLAQAPPSRPPHIKTVVPEAIKNGFTKFLALDKPNNHDPFVQALEITAISDQENVHEERPFRLQYDPEWLAITRVFATDLELGNPNAPVPPYAGHQFYQNRIIEEENWVDEHIVKPGRLNIPANFTRTAPKYDPTVPISTAQMPPEYNNIQTAEFCELVGIPNKFHLTEEESQARMAAGPRPDTRDGGGARRGARRGGRGRGRGRNGPSTNQWL</sequence>
<evidence type="ECO:0000256" key="8">
    <source>
        <dbReference type="ARBA" id="ARBA00022801"/>
    </source>
</evidence>
<dbReference type="GO" id="GO:0000398">
    <property type="term" value="P:mRNA splicing, via spliceosome"/>
    <property type="evidence" value="ECO:0007669"/>
    <property type="project" value="TreeGrafter"/>
</dbReference>
<evidence type="ECO:0000256" key="10">
    <source>
        <dbReference type="ARBA" id="ARBA00023004"/>
    </source>
</evidence>
<keyword evidence="7" id="KW-0479">Metal-binding</keyword>
<evidence type="ECO:0000256" key="3">
    <source>
        <dbReference type="ARBA" id="ARBA00001954"/>
    </source>
</evidence>
<comment type="cofactor">
    <cofactor evidence="3">
        <name>Fe(2+)</name>
        <dbReference type="ChEBI" id="CHEBI:29033"/>
    </cofactor>
</comment>
<gene>
    <name evidence="15" type="ORF">NUU61_004485</name>
</gene>
<dbReference type="EMBL" id="JAPMSZ010000005">
    <property type="protein sequence ID" value="KAJ5102263.1"/>
    <property type="molecule type" value="Genomic_DNA"/>
</dbReference>
<dbReference type="PANTHER" id="PTHR12849">
    <property type="entry name" value="RNA LARIAT DEBRANCHING ENZYME"/>
    <property type="match status" value="1"/>
</dbReference>
<dbReference type="CDD" id="cd00844">
    <property type="entry name" value="MPP_Dbr1_N"/>
    <property type="match status" value="1"/>
</dbReference>
<reference evidence="15" key="2">
    <citation type="journal article" date="2023" name="IMA Fungus">
        <title>Comparative genomic study of the Penicillium genus elucidates a diverse pangenome and 15 lateral gene transfer events.</title>
        <authorList>
            <person name="Petersen C."/>
            <person name="Sorensen T."/>
            <person name="Nielsen M.R."/>
            <person name="Sondergaard T.E."/>
            <person name="Sorensen J.L."/>
            <person name="Fitzpatrick D.A."/>
            <person name="Frisvad J.C."/>
            <person name="Nielsen K.L."/>
        </authorList>
    </citation>
    <scope>NUCLEOTIDE SEQUENCE</scope>
    <source>
        <strain evidence="15">IBT 34128</strain>
    </source>
</reference>
<dbReference type="PANTHER" id="PTHR12849:SF0">
    <property type="entry name" value="LARIAT DEBRANCHING ENZYME"/>
    <property type="match status" value="1"/>
</dbReference>